<protein>
    <submittedName>
        <fullName evidence="1">Uncharacterized protein</fullName>
    </submittedName>
</protein>
<dbReference type="EMBL" id="DQFB01000003">
    <property type="protein sequence ID" value="HCQ40453.1"/>
    <property type="molecule type" value="Genomic_DNA"/>
</dbReference>
<gene>
    <name evidence="1" type="ORF">DIU24_01935</name>
</gene>
<dbReference type="SUPFAM" id="SSF53448">
    <property type="entry name" value="Nucleotide-diphospho-sugar transferases"/>
    <property type="match status" value="1"/>
</dbReference>
<organism evidence="1 2">
    <name type="scientific">candidate division WWE3 bacterium</name>
    <dbReference type="NCBI Taxonomy" id="2053526"/>
    <lineage>
        <taxon>Bacteria</taxon>
        <taxon>Katanobacteria</taxon>
    </lineage>
</organism>
<dbReference type="Gene3D" id="3.90.550.10">
    <property type="entry name" value="Spore Coat Polysaccharide Biosynthesis Protein SpsA, Chain A"/>
    <property type="match status" value="1"/>
</dbReference>
<proteinExistence type="predicted"/>
<reference evidence="1 2" key="1">
    <citation type="journal article" date="2018" name="Nat. Biotechnol.">
        <title>A standardized bacterial taxonomy based on genome phylogeny substantially revises the tree of life.</title>
        <authorList>
            <person name="Parks D.H."/>
            <person name="Chuvochina M."/>
            <person name="Waite D.W."/>
            <person name="Rinke C."/>
            <person name="Skarshewski A."/>
            <person name="Chaumeil P.A."/>
            <person name="Hugenholtz P."/>
        </authorList>
    </citation>
    <scope>NUCLEOTIDE SEQUENCE [LARGE SCALE GENOMIC DNA]</scope>
    <source>
        <strain evidence="1">UBA12021</strain>
    </source>
</reference>
<sequence length="255" mass="29311">MSSKVNKALIMAGSSGTRLGMGTKSHILYKDRLLLEYVLDSVNLAGIKDLVVFLPNKDIEDTLSKEKITRLRYLKESNSNIRWVQFPKELGLGFRGALDLVKDHFGSEPFYLLCGHSPQSSSFLKRMGDTYTDNSIVLSGYRYRYESCVSIGKVESNKVIDFNNIAAAEPRDFRATENEYITQMPYIIDFKFYEDTIKKDLFKNKIEFYPKEFIKEGGTCYLLENPVQISEVDYMKDFKLLLESIDALVSNNYKL</sequence>
<dbReference type="Proteomes" id="UP000262056">
    <property type="component" value="Unassembled WGS sequence"/>
</dbReference>
<dbReference type="AlphaFoldDB" id="A0A656PM67"/>
<accession>A0A656PM67</accession>
<evidence type="ECO:0000313" key="1">
    <source>
        <dbReference type="EMBL" id="HCQ40453.1"/>
    </source>
</evidence>
<name>A0A656PM67_UNCKA</name>
<evidence type="ECO:0000313" key="2">
    <source>
        <dbReference type="Proteomes" id="UP000262056"/>
    </source>
</evidence>
<dbReference type="InterPro" id="IPR029044">
    <property type="entry name" value="Nucleotide-diphossugar_trans"/>
</dbReference>
<comment type="caution">
    <text evidence="1">The sequence shown here is derived from an EMBL/GenBank/DDBJ whole genome shotgun (WGS) entry which is preliminary data.</text>
</comment>